<dbReference type="AlphaFoldDB" id="A0A1H3G101"/>
<dbReference type="SMART" id="SM00855">
    <property type="entry name" value="PGAM"/>
    <property type="match status" value="1"/>
</dbReference>
<dbReference type="InterPro" id="IPR029033">
    <property type="entry name" value="His_PPase_superfam"/>
</dbReference>
<dbReference type="Pfam" id="PF00300">
    <property type="entry name" value="His_Phos_1"/>
    <property type="match status" value="1"/>
</dbReference>
<evidence type="ECO:0000256" key="2">
    <source>
        <dbReference type="PIRSR" id="PIRSR613078-2"/>
    </source>
</evidence>
<dbReference type="STRING" id="1528.SAMN04488579_11252"/>
<evidence type="ECO:0000313" key="4">
    <source>
        <dbReference type="EMBL" id="SDX97022.1"/>
    </source>
</evidence>
<protein>
    <submittedName>
        <fullName evidence="4">Transcriptional regulator, Spx/MgsR family</fullName>
    </submittedName>
</protein>
<dbReference type="NCBIfam" id="TIGR01617">
    <property type="entry name" value="arsC_related"/>
    <property type="match status" value="1"/>
</dbReference>
<dbReference type="EMBL" id="FNOU01000012">
    <property type="protein sequence ID" value="SDX97022.1"/>
    <property type="molecule type" value="Genomic_DNA"/>
</dbReference>
<dbReference type="SUPFAM" id="SSF53254">
    <property type="entry name" value="Phosphoglycerate mutase-like"/>
    <property type="match status" value="1"/>
</dbReference>
<dbReference type="InterPro" id="IPR006660">
    <property type="entry name" value="Arsenate_reductase-like"/>
</dbReference>
<feature type="binding site" evidence="2">
    <location>
        <position position="62"/>
    </location>
    <ligand>
        <name>substrate</name>
    </ligand>
</feature>
<dbReference type="CDD" id="cd07067">
    <property type="entry name" value="HP_PGM_like"/>
    <property type="match status" value="1"/>
</dbReference>
<dbReference type="Pfam" id="PF03960">
    <property type="entry name" value="ArsC"/>
    <property type="match status" value="1"/>
</dbReference>
<dbReference type="CDD" id="cd03036">
    <property type="entry name" value="ArsC_like"/>
    <property type="match status" value="1"/>
</dbReference>
<dbReference type="RefSeq" id="WP_090245402.1">
    <property type="nucleotide sequence ID" value="NZ_FNOU01000012.1"/>
</dbReference>
<dbReference type="InterPro" id="IPR036249">
    <property type="entry name" value="Thioredoxin-like_sf"/>
</dbReference>
<name>A0A1H3G101_EUBBA</name>
<dbReference type="OrthoDB" id="9794155at2"/>
<dbReference type="PANTHER" id="PTHR30041:SF8">
    <property type="entry name" value="PROTEIN YFFB"/>
    <property type="match status" value="1"/>
</dbReference>
<sequence>MDEKRTTLYLVRHGTTDLNVKMCFQGALDIPLNALGLAQGDRLYNYFREIPIDVAVSSPLIRAKQTLEALLGDRVFHYDIQIEPDLTEINGGVLEGRSMKECAVLFPEFMAAMGAHPGAVNPPGGEPGPVVYKRVSEAINGLVREHQGKTIVAVSHGFSIQTWLNYAKGIPPEAMEEEVLPNVSVSKFTFDENFKITIDYIGDNSHLPKDMQQTYNWEELTMEEPIFLCYPRCSTCKKARKFLEDHGVTYTERHIVEDPLTKEEILALMDRYGGAPKRFFNTSGMRYRELALKDIVPNMDTEDMAVWLATDGMLVKRPQLILRDKVCVGFKEQEWAEALGL</sequence>
<dbReference type="InterPro" id="IPR013078">
    <property type="entry name" value="His_Pase_superF_clade-1"/>
</dbReference>
<gene>
    <name evidence="4" type="ORF">SAMN04488579_11252</name>
</gene>
<organism evidence="4 5">
    <name type="scientific">Eubacterium barkeri</name>
    <name type="common">Clostridium barkeri</name>
    <dbReference type="NCBI Taxonomy" id="1528"/>
    <lineage>
        <taxon>Bacteria</taxon>
        <taxon>Bacillati</taxon>
        <taxon>Bacillota</taxon>
        <taxon>Clostridia</taxon>
        <taxon>Eubacteriales</taxon>
        <taxon>Eubacteriaceae</taxon>
        <taxon>Eubacterium</taxon>
    </lineage>
</organism>
<dbReference type="InterPro" id="IPR006504">
    <property type="entry name" value="Tscrpt_reg_Spx/MgsR"/>
</dbReference>
<feature type="active site" description="Tele-phosphohistidine intermediate" evidence="1">
    <location>
        <position position="13"/>
    </location>
</feature>
<comment type="similarity">
    <text evidence="3">Belongs to the ArsC family.</text>
</comment>
<dbReference type="PANTHER" id="PTHR30041">
    <property type="entry name" value="ARSENATE REDUCTASE"/>
    <property type="match status" value="1"/>
</dbReference>
<dbReference type="Gene3D" id="3.40.30.10">
    <property type="entry name" value="Glutaredoxin"/>
    <property type="match status" value="1"/>
</dbReference>
<proteinExistence type="inferred from homology"/>
<feature type="active site" description="Proton donor/acceptor" evidence="1">
    <location>
        <position position="88"/>
    </location>
</feature>
<dbReference type="Proteomes" id="UP000199652">
    <property type="component" value="Unassembled WGS sequence"/>
</dbReference>
<evidence type="ECO:0000256" key="1">
    <source>
        <dbReference type="PIRSR" id="PIRSR613078-1"/>
    </source>
</evidence>
<dbReference type="PROSITE" id="PS51353">
    <property type="entry name" value="ARSC"/>
    <property type="match status" value="1"/>
</dbReference>
<reference evidence="5" key="1">
    <citation type="submission" date="2016-10" db="EMBL/GenBank/DDBJ databases">
        <authorList>
            <person name="Varghese N."/>
            <person name="Submissions S."/>
        </authorList>
    </citation>
    <scope>NUCLEOTIDE SEQUENCE [LARGE SCALE GENOMIC DNA]</scope>
    <source>
        <strain evidence="5">VPI 5359</strain>
    </source>
</reference>
<evidence type="ECO:0000256" key="3">
    <source>
        <dbReference type="PROSITE-ProRule" id="PRU01282"/>
    </source>
</evidence>
<feature type="binding site" evidence="2">
    <location>
        <begin position="12"/>
        <end position="19"/>
    </location>
    <ligand>
        <name>substrate</name>
    </ligand>
</feature>
<keyword evidence="5" id="KW-1185">Reference proteome</keyword>
<evidence type="ECO:0000313" key="5">
    <source>
        <dbReference type="Proteomes" id="UP000199652"/>
    </source>
</evidence>
<accession>A0A1H3G101</accession>
<dbReference type="SUPFAM" id="SSF52833">
    <property type="entry name" value="Thioredoxin-like"/>
    <property type="match status" value="1"/>
</dbReference>
<dbReference type="Gene3D" id="3.40.50.1240">
    <property type="entry name" value="Phosphoglycerate mutase-like"/>
    <property type="match status" value="1"/>
</dbReference>